<dbReference type="InterPro" id="IPR007557">
    <property type="entry name" value="PSP1_C"/>
</dbReference>
<dbReference type="AlphaFoldDB" id="W1XJF5"/>
<dbReference type="PANTHER" id="PTHR43830:SF3">
    <property type="entry name" value="PROTEIN PSP1"/>
    <property type="match status" value="1"/>
</dbReference>
<feature type="domain" description="PSP1 C-terminal" evidence="1">
    <location>
        <begin position="1"/>
        <end position="53"/>
    </location>
</feature>
<gene>
    <name evidence="2" type="ORF">Q604_UNBC16499G0001</name>
</gene>
<dbReference type="InterPro" id="IPR047767">
    <property type="entry name" value="PSP1-like"/>
</dbReference>
<accession>W1XJF5</accession>
<sequence>SRDRLHLPDHNDAVWDIIEKGIFYFTADGRVDFRELVKDLATIFKTRIELPITEPFPYSVLTIDPTLGSLFLISS</sequence>
<feature type="non-terminal residue" evidence="2">
    <location>
        <position position="1"/>
    </location>
</feature>
<dbReference type="Pfam" id="PF04468">
    <property type="entry name" value="PSP1"/>
    <property type="match status" value="1"/>
</dbReference>
<evidence type="ECO:0000259" key="1">
    <source>
        <dbReference type="PROSITE" id="PS51411"/>
    </source>
</evidence>
<dbReference type="PANTHER" id="PTHR43830">
    <property type="entry name" value="PROTEIN PSP1"/>
    <property type="match status" value="1"/>
</dbReference>
<protein>
    <submittedName>
        <fullName evidence="2">PSP1 protein</fullName>
    </submittedName>
</protein>
<comment type="caution">
    <text evidence="2">The sequence shown here is derived from an EMBL/GenBank/DDBJ whole genome shotgun (WGS) entry which is preliminary data.</text>
</comment>
<organism evidence="2">
    <name type="scientific">human gut metagenome</name>
    <dbReference type="NCBI Taxonomy" id="408170"/>
    <lineage>
        <taxon>unclassified sequences</taxon>
        <taxon>metagenomes</taxon>
        <taxon>organismal metagenomes</taxon>
    </lineage>
</organism>
<evidence type="ECO:0000313" key="2">
    <source>
        <dbReference type="EMBL" id="ETJ28954.1"/>
    </source>
</evidence>
<dbReference type="EMBL" id="AZMM01016499">
    <property type="protein sequence ID" value="ETJ28954.1"/>
    <property type="molecule type" value="Genomic_DNA"/>
</dbReference>
<reference evidence="2" key="1">
    <citation type="submission" date="2013-12" db="EMBL/GenBank/DDBJ databases">
        <title>A Varibaculum cambriense genome reconstructed from a premature infant gut community with otherwise low bacterial novelty that shifts toward anaerobic metabolism during the third week of life.</title>
        <authorList>
            <person name="Brown C.T."/>
            <person name="Sharon I."/>
            <person name="Thomas B.C."/>
            <person name="Castelle C.J."/>
            <person name="Morowitz M.J."/>
            <person name="Banfield J.F."/>
        </authorList>
    </citation>
    <scope>NUCLEOTIDE SEQUENCE</scope>
</reference>
<dbReference type="GO" id="GO:0005737">
    <property type="term" value="C:cytoplasm"/>
    <property type="evidence" value="ECO:0007669"/>
    <property type="project" value="TreeGrafter"/>
</dbReference>
<proteinExistence type="predicted"/>
<name>W1XJF5_9ZZZZ</name>
<dbReference type="PROSITE" id="PS51411">
    <property type="entry name" value="PSP1_C"/>
    <property type="match status" value="1"/>
</dbReference>